<dbReference type="EMBL" id="FMZP01000030">
    <property type="protein sequence ID" value="SDD55044.1"/>
    <property type="molecule type" value="Genomic_DNA"/>
</dbReference>
<evidence type="ECO:0000313" key="2">
    <source>
        <dbReference type="Proteomes" id="UP000324021"/>
    </source>
</evidence>
<dbReference type="AlphaFoldDB" id="A0A1G6VND7"/>
<sequence>MPMRLNDVNSNASEAAFGFKATSASLKPVHLSQVVFSNVLGSTHQSEDLFKFVEKPGKTPSSDLDKKYHDLFESSRDLSDEQMDNLRYRMRKVLDNDNALYASSPGHSAMTSMSDWFVAYRRIGVTPSQFIYTVLDESDSDINEKLTDQLQDHHDAISLLFRPLAKDGEKGNVTVSPWQEPVLGDAFEDGRIAEEFVEGFETLSKHLKDANGDYDLNYARDLRRTIKFGGFLLYIYMANRHNEIREDGGKDEPVPLVLNYTGDRNNPVADASLESFRVVGSEIQLATRLGVKHVLDLQGYKDYSEDDVLREIKNHNFLELNRKKEDKIAQDYEKFEQVFRASRDPEQDTTFHRLVDAVSNVIHDFSNRFDTYTPQSTAQTFAWRAGILKPRGNRANKRRYRPDPEILEPILLSVIEPGTSMSLQDLSEELRERYGIIVGGTEQDRSHLAEWDIRLGASASESDPLNNQNYEGFKEAVSSLGYAEEYADGVTIVSIPEEEI</sequence>
<accession>A0A1G6VND7</accession>
<evidence type="ECO:0000313" key="1">
    <source>
        <dbReference type="EMBL" id="SDD55044.1"/>
    </source>
</evidence>
<gene>
    <name evidence="1" type="ORF">SAMN05192552_10309</name>
</gene>
<protein>
    <submittedName>
        <fullName evidence="1">Uncharacterized protein</fullName>
    </submittedName>
</protein>
<organism evidence="1 2">
    <name type="scientific">Natrinema hispanicum</name>
    <dbReference type="NCBI Taxonomy" id="392421"/>
    <lineage>
        <taxon>Archaea</taxon>
        <taxon>Methanobacteriati</taxon>
        <taxon>Methanobacteriota</taxon>
        <taxon>Stenosarchaea group</taxon>
        <taxon>Halobacteria</taxon>
        <taxon>Halobacteriales</taxon>
        <taxon>Natrialbaceae</taxon>
        <taxon>Natrinema</taxon>
    </lineage>
</organism>
<name>A0A1G6VND7_9EURY</name>
<proteinExistence type="predicted"/>
<dbReference type="Proteomes" id="UP000324021">
    <property type="component" value="Unassembled WGS sequence"/>
</dbReference>
<reference evidence="1 2" key="1">
    <citation type="submission" date="2016-10" db="EMBL/GenBank/DDBJ databases">
        <authorList>
            <person name="Varghese N."/>
            <person name="Submissions S."/>
        </authorList>
    </citation>
    <scope>NUCLEOTIDE SEQUENCE [LARGE SCALE GENOMIC DNA]</scope>
    <source>
        <strain evidence="1 2">CDM_1</strain>
    </source>
</reference>